<accession>A0A392TLZ6</accession>
<evidence type="ECO:0000313" key="1">
    <source>
        <dbReference type="EMBL" id="MCI61150.1"/>
    </source>
</evidence>
<comment type="caution">
    <text evidence="1">The sequence shown here is derived from an EMBL/GenBank/DDBJ whole genome shotgun (WGS) entry which is preliminary data.</text>
</comment>
<dbReference type="Proteomes" id="UP000265520">
    <property type="component" value="Unassembled WGS sequence"/>
</dbReference>
<name>A0A392TLZ6_9FABA</name>
<reference evidence="1 2" key="1">
    <citation type="journal article" date="2018" name="Front. Plant Sci.">
        <title>Red Clover (Trifolium pratense) and Zigzag Clover (T. medium) - A Picture of Genomic Similarities and Differences.</title>
        <authorList>
            <person name="Dluhosova J."/>
            <person name="Istvanek J."/>
            <person name="Nedelnik J."/>
            <person name="Repkova J."/>
        </authorList>
    </citation>
    <scope>NUCLEOTIDE SEQUENCE [LARGE SCALE GENOMIC DNA]</scope>
    <source>
        <strain evidence="2">cv. 10/8</strain>
        <tissue evidence="1">Leaf</tissue>
    </source>
</reference>
<evidence type="ECO:0000313" key="2">
    <source>
        <dbReference type="Proteomes" id="UP000265520"/>
    </source>
</evidence>
<keyword evidence="2" id="KW-1185">Reference proteome</keyword>
<protein>
    <submittedName>
        <fullName evidence="1">Uncharacterized protein</fullName>
    </submittedName>
</protein>
<organism evidence="1 2">
    <name type="scientific">Trifolium medium</name>
    <dbReference type="NCBI Taxonomy" id="97028"/>
    <lineage>
        <taxon>Eukaryota</taxon>
        <taxon>Viridiplantae</taxon>
        <taxon>Streptophyta</taxon>
        <taxon>Embryophyta</taxon>
        <taxon>Tracheophyta</taxon>
        <taxon>Spermatophyta</taxon>
        <taxon>Magnoliopsida</taxon>
        <taxon>eudicotyledons</taxon>
        <taxon>Gunneridae</taxon>
        <taxon>Pentapetalae</taxon>
        <taxon>rosids</taxon>
        <taxon>fabids</taxon>
        <taxon>Fabales</taxon>
        <taxon>Fabaceae</taxon>
        <taxon>Papilionoideae</taxon>
        <taxon>50 kb inversion clade</taxon>
        <taxon>NPAAA clade</taxon>
        <taxon>Hologalegina</taxon>
        <taxon>IRL clade</taxon>
        <taxon>Trifolieae</taxon>
        <taxon>Trifolium</taxon>
    </lineage>
</organism>
<sequence length="64" mass="7402">MMSESAYSLDLGDEVRVCFDLLQHKRRCPNLLTISILAMTSESTLIYFNISDDVRICLSSRSWR</sequence>
<dbReference type="EMBL" id="LXQA010594470">
    <property type="protein sequence ID" value="MCI61150.1"/>
    <property type="molecule type" value="Genomic_DNA"/>
</dbReference>
<dbReference type="AlphaFoldDB" id="A0A392TLZ6"/>
<proteinExistence type="predicted"/>